<dbReference type="AlphaFoldDB" id="A0AAE3NAM5"/>
<reference evidence="2" key="1">
    <citation type="submission" date="2023-01" db="EMBL/GenBank/DDBJ databases">
        <title>Xenophilus mangrovi sp. nov., isolated from soil of Mangrove nature reserve.</title>
        <authorList>
            <person name="Xu S."/>
            <person name="Liu Z."/>
            <person name="Xu Y."/>
        </authorList>
    </citation>
    <scope>NUCLEOTIDE SEQUENCE</scope>
    <source>
        <strain evidence="2">YW8</strain>
    </source>
</reference>
<sequence length="118" mass="12063">MSALALLGTAAQAEDYHAHSAPAVSALSRAAVQAEAVAAAHAPDQNISSSSVVLAPPAAPRERASVRAEAVRTAHAPDQNLHASSRVDSQIVSTLPNPVDAQVQQAAGDMRANSNNLR</sequence>
<gene>
    <name evidence="2" type="ORF">PGB34_20835</name>
</gene>
<evidence type="ECO:0000313" key="2">
    <source>
        <dbReference type="EMBL" id="MDA7418825.1"/>
    </source>
</evidence>
<dbReference type="RefSeq" id="WP_271430031.1">
    <property type="nucleotide sequence ID" value="NZ_JAQIPB010000012.1"/>
</dbReference>
<organism evidence="2 3">
    <name type="scientific">Xenophilus arseniciresistens</name>
    <dbReference type="NCBI Taxonomy" id="1283306"/>
    <lineage>
        <taxon>Bacteria</taxon>
        <taxon>Pseudomonadati</taxon>
        <taxon>Pseudomonadota</taxon>
        <taxon>Betaproteobacteria</taxon>
        <taxon>Burkholderiales</taxon>
        <taxon>Comamonadaceae</taxon>
        <taxon>Xenophilus</taxon>
    </lineage>
</organism>
<protein>
    <submittedName>
        <fullName evidence="2">DUF4148 domain-containing protein</fullName>
    </submittedName>
</protein>
<name>A0AAE3NAM5_9BURK</name>
<comment type="caution">
    <text evidence="2">The sequence shown here is derived from an EMBL/GenBank/DDBJ whole genome shotgun (WGS) entry which is preliminary data.</text>
</comment>
<evidence type="ECO:0000256" key="1">
    <source>
        <dbReference type="SAM" id="MobiDB-lite"/>
    </source>
</evidence>
<evidence type="ECO:0000313" key="3">
    <source>
        <dbReference type="Proteomes" id="UP001212602"/>
    </source>
</evidence>
<feature type="compositionally biased region" description="Basic and acidic residues" evidence="1">
    <location>
        <begin position="60"/>
        <end position="72"/>
    </location>
</feature>
<dbReference type="Proteomes" id="UP001212602">
    <property type="component" value="Unassembled WGS sequence"/>
</dbReference>
<keyword evidence="3" id="KW-1185">Reference proteome</keyword>
<proteinExistence type="predicted"/>
<accession>A0AAE3NAM5</accession>
<dbReference type="EMBL" id="JAQIPB010000012">
    <property type="protein sequence ID" value="MDA7418825.1"/>
    <property type="molecule type" value="Genomic_DNA"/>
</dbReference>
<feature type="region of interest" description="Disordered" evidence="1">
    <location>
        <begin position="41"/>
        <end position="87"/>
    </location>
</feature>
<feature type="compositionally biased region" description="Low complexity" evidence="1">
    <location>
        <begin position="41"/>
        <end position="56"/>
    </location>
</feature>